<feature type="signal peptide" evidence="4">
    <location>
        <begin position="1"/>
        <end position="19"/>
    </location>
</feature>
<dbReference type="SUPFAM" id="SSF49899">
    <property type="entry name" value="Concanavalin A-like lectins/glucanases"/>
    <property type="match status" value="1"/>
</dbReference>
<evidence type="ECO:0000313" key="6">
    <source>
        <dbReference type="Proteomes" id="UP000076798"/>
    </source>
</evidence>
<name>A0A166ABQ0_9AGAM</name>
<dbReference type="OrthoDB" id="89349at2759"/>
<evidence type="ECO:0000313" key="5">
    <source>
        <dbReference type="EMBL" id="KZT35179.1"/>
    </source>
</evidence>
<accession>A0A166ABQ0</accession>
<dbReference type="GO" id="GO:0030246">
    <property type="term" value="F:carbohydrate binding"/>
    <property type="evidence" value="ECO:0007669"/>
    <property type="project" value="UniProtKB-KW"/>
</dbReference>
<dbReference type="GO" id="GO:0000272">
    <property type="term" value="P:polysaccharide catabolic process"/>
    <property type="evidence" value="ECO:0007669"/>
    <property type="project" value="UniProtKB-KW"/>
</dbReference>
<evidence type="ECO:0000256" key="4">
    <source>
        <dbReference type="SAM" id="SignalP"/>
    </source>
</evidence>
<dbReference type="PANTHER" id="PTHR34002">
    <property type="entry name" value="BLR1656 PROTEIN"/>
    <property type="match status" value="1"/>
</dbReference>
<feature type="region of interest" description="Disordered" evidence="3">
    <location>
        <begin position="244"/>
        <end position="295"/>
    </location>
</feature>
<reference evidence="5 6" key="1">
    <citation type="journal article" date="2016" name="Mol. Biol. Evol.">
        <title>Comparative Genomics of Early-Diverging Mushroom-Forming Fungi Provides Insights into the Origins of Lignocellulose Decay Capabilities.</title>
        <authorList>
            <person name="Nagy L.G."/>
            <person name="Riley R."/>
            <person name="Tritt A."/>
            <person name="Adam C."/>
            <person name="Daum C."/>
            <person name="Floudas D."/>
            <person name="Sun H."/>
            <person name="Yadav J.S."/>
            <person name="Pangilinan J."/>
            <person name="Larsson K.H."/>
            <person name="Matsuura K."/>
            <person name="Barry K."/>
            <person name="Labutti K."/>
            <person name="Kuo R."/>
            <person name="Ohm R.A."/>
            <person name="Bhattacharya S.S."/>
            <person name="Shirouzu T."/>
            <person name="Yoshinaga Y."/>
            <person name="Martin F.M."/>
            <person name="Grigoriev I.V."/>
            <person name="Hibbett D.S."/>
        </authorList>
    </citation>
    <scope>NUCLEOTIDE SEQUENCE [LARGE SCALE GENOMIC DNA]</scope>
    <source>
        <strain evidence="5 6">HHB10207 ss-3</strain>
    </source>
</reference>
<evidence type="ECO:0000256" key="1">
    <source>
        <dbReference type="ARBA" id="ARBA00005519"/>
    </source>
</evidence>
<sequence>MKLLCGLASVAVAVTTVSAQVLTGATTCEPAGGYTLCQNLWGAKAGVGGQNSTLLSATGNTVSWMTNWTWANGPNSVKSYANVQSNSVQGVQLSALTSAPTTWNWQYLSQSDGIRADVSYDIWLGAAPTGAPASAASSYEIMIWLSGLGGIQPVGSQITTGTPIAGTTWNLWSGPNTNWHVYSFVATSQINNFNVDLKAFFDFLVANEGVASSQYIQAIQTGTEPFTGSAVLMISSYSVSAITGTQSSSSSSSSTTSSTSSTSKSTSSSSSSSSSSSKTTTVTTTSTTTTSSASGATQTHWGQWYVSSLMRHTVN</sequence>
<gene>
    <name evidence="5" type="ORF">SISSUDRAFT_990876</name>
</gene>
<dbReference type="PANTHER" id="PTHR34002:SF9">
    <property type="entry name" value="XYLOGLUCAN-SPECIFIC ENDO-BETA-1,4-GLUCANASE A"/>
    <property type="match status" value="1"/>
</dbReference>
<keyword evidence="2" id="KW-0119">Carbohydrate metabolism</keyword>
<keyword evidence="6" id="KW-1185">Reference proteome</keyword>
<keyword evidence="4" id="KW-0732">Signal</keyword>
<keyword evidence="2" id="KW-0624">Polysaccharide degradation</keyword>
<dbReference type="InterPro" id="IPR013320">
    <property type="entry name" value="ConA-like_dom_sf"/>
</dbReference>
<dbReference type="Gene3D" id="2.60.120.180">
    <property type="match status" value="1"/>
</dbReference>
<keyword evidence="2" id="KW-0326">Glycosidase</keyword>
<dbReference type="AlphaFoldDB" id="A0A166ABQ0"/>
<dbReference type="STRING" id="1314776.A0A166ABQ0"/>
<protein>
    <submittedName>
        <fullName evidence="5">Concanavalin A-like lectin/glucanase</fullName>
    </submittedName>
</protein>
<evidence type="ECO:0000256" key="2">
    <source>
        <dbReference type="RuleBase" id="RU361163"/>
    </source>
</evidence>
<dbReference type="InterPro" id="IPR013319">
    <property type="entry name" value="GH11/12"/>
</dbReference>
<feature type="chain" id="PRO_5007870532" evidence="4">
    <location>
        <begin position="20"/>
        <end position="315"/>
    </location>
</feature>
<proteinExistence type="inferred from homology"/>
<dbReference type="Pfam" id="PF01670">
    <property type="entry name" value="Glyco_hydro_12"/>
    <property type="match status" value="1"/>
</dbReference>
<keyword evidence="5" id="KW-0430">Lectin</keyword>
<dbReference type="Proteomes" id="UP000076798">
    <property type="component" value="Unassembled WGS sequence"/>
</dbReference>
<comment type="similarity">
    <text evidence="1 2">Belongs to the glycosyl hydrolase 12 (cellulase H) family.</text>
</comment>
<keyword evidence="2" id="KW-0378">Hydrolase</keyword>
<dbReference type="EMBL" id="KV428149">
    <property type="protein sequence ID" value="KZT35179.1"/>
    <property type="molecule type" value="Genomic_DNA"/>
</dbReference>
<organism evidence="5 6">
    <name type="scientific">Sistotremastrum suecicum HHB10207 ss-3</name>
    <dbReference type="NCBI Taxonomy" id="1314776"/>
    <lineage>
        <taxon>Eukaryota</taxon>
        <taxon>Fungi</taxon>
        <taxon>Dikarya</taxon>
        <taxon>Basidiomycota</taxon>
        <taxon>Agaricomycotina</taxon>
        <taxon>Agaricomycetes</taxon>
        <taxon>Sistotremastrales</taxon>
        <taxon>Sistotremastraceae</taxon>
        <taxon>Sistotremastrum</taxon>
    </lineage>
</organism>
<evidence type="ECO:0000256" key="3">
    <source>
        <dbReference type="SAM" id="MobiDB-lite"/>
    </source>
</evidence>
<dbReference type="GO" id="GO:0008810">
    <property type="term" value="F:cellulase activity"/>
    <property type="evidence" value="ECO:0007669"/>
    <property type="project" value="InterPro"/>
</dbReference>
<dbReference type="InterPro" id="IPR002594">
    <property type="entry name" value="GH12"/>
</dbReference>